<dbReference type="EMBL" id="JAOYOD010000001">
    <property type="protein sequence ID" value="MCV9387774.1"/>
    <property type="molecule type" value="Genomic_DNA"/>
</dbReference>
<evidence type="ECO:0000313" key="2">
    <source>
        <dbReference type="Proteomes" id="UP001300692"/>
    </source>
</evidence>
<name>A0ABT3CW79_9BACT</name>
<evidence type="ECO:0000313" key="1">
    <source>
        <dbReference type="EMBL" id="MCV9387774.1"/>
    </source>
</evidence>
<dbReference type="PROSITE" id="PS51257">
    <property type="entry name" value="PROKAR_LIPOPROTEIN"/>
    <property type="match status" value="1"/>
</dbReference>
<comment type="caution">
    <text evidence="1">The sequence shown here is derived from an EMBL/GenBank/DDBJ whole genome shotgun (WGS) entry which is preliminary data.</text>
</comment>
<accession>A0ABT3CW79</accession>
<dbReference type="SUPFAM" id="SSF51445">
    <property type="entry name" value="(Trans)glycosidases"/>
    <property type="match status" value="1"/>
</dbReference>
<gene>
    <name evidence="1" type="ORF">N7U62_13915</name>
</gene>
<keyword evidence="1" id="KW-0378">Hydrolase</keyword>
<dbReference type="GO" id="GO:0016787">
    <property type="term" value="F:hydrolase activity"/>
    <property type="evidence" value="ECO:0007669"/>
    <property type="project" value="UniProtKB-KW"/>
</dbReference>
<reference evidence="1 2" key="1">
    <citation type="submission" date="2022-10" db="EMBL/GenBank/DDBJ databases">
        <title>Comparative genomics and taxonomic characterization of three novel marine species of genus Reichenbachiella exhibiting antioxidant and polysaccharide degradation activities.</title>
        <authorList>
            <person name="Muhammad N."/>
            <person name="Lee Y.-J."/>
            <person name="Ko J."/>
            <person name="Kim S.-G."/>
        </authorList>
    </citation>
    <scope>NUCLEOTIDE SEQUENCE [LARGE SCALE GENOMIC DNA]</scope>
    <source>
        <strain evidence="1 2">ABR2-5</strain>
    </source>
</reference>
<dbReference type="RefSeq" id="WP_264138592.1">
    <property type="nucleotide sequence ID" value="NZ_JAOYOD010000001.1"/>
</dbReference>
<dbReference type="Gene3D" id="3.20.20.80">
    <property type="entry name" value="Glycosidases"/>
    <property type="match status" value="1"/>
</dbReference>
<organism evidence="1 2">
    <name type="scientific">Reichenbachiella ulvae</name>
    <dbReference type="NCBI Taxonomy" id="2980104"/>
    <lineage>
        <taxon>Bacteria</taxon>
        <taxon>Pseudomonadati</taxon>
        <taxon>Bacteroidota</taxon>
        <taxon>Cytophagia</taxon>
        <taxon>Cytophagales</taxon>
        <taxon>Reichenbachiellaceae</taxon>
        <taxon>Reichenbachiella</taxon>
    </lineage>
</organism>
<proteinExistence type="predicted"/>
<protein>
    <submittedName>
        <fullName evidence="1">Glycosyl hydrolase 53 family protein</fullName>
    </submittedName>
</protein>
<dbReference type="InterPro" id="IPR017853">
    <property type="entry name" value="GH"/>
</dbReference>
<dbReference type="Proteomes" id="UP001300692">
    <property type="component" value="Unassembled WGS sequence"/>
</dbReference>
<sequence>MRSIFYLLSLVLILCSCQDDESSDHKQETNRPYKMGFSTWSFGPELADLEATYQFISSNADIYSEQVDNKIPWNAYIDNQPPPEPLVTDINARVARRLANHNLMLSVSLLNLDRTGLLEGFDGTTPYVATMDDPLIIKAYSDHLLYLLDLLQPDYLVMAMEVNELMIHDPMLWTEYLSLMKAVRANIKAKYPNLKTSESVTLHNWYGKDAAIDEAITNFVNQQDFAAISFYPFFVGLHTAADFQRAFDFLHERVTVPIAFVETNHLAEDLVIPNLSVDISSNETEQANYLTSLLQNAEEHSYPFVIWWGHRDYDALWETFPEEVKDVGQIWRDTGLLDENGNERPAYQVWVEALDFE</sequence>
<keyword evidence="2" id="KW-1185">Reference proteome</keyword>